<evidence type="ECO:0000256" key="1">
    <source>
        <dbReference type="SAM" id="MobiDB-lite"/>
    </source>
</evidence>
<dbReference type="Proteomes" id="UP000487882">
    <property type="component" value="Unassembled WGS sequence"/>
</dbReference>
<keyword evidence="2" id="KW-0812">Transmembrane</keyword>
<evidence type="ECO:0000313" key="3">
    <source>
        <dbReference type="EMBL" id="MUH60492.1"/>
    </source>
</evidence>
<keyword evidence="2" id="KW-0472">Membrane</keyword>
<comment type="caution">
    <text evidence="3">The sequence shown here is derived from an EMBL/GenBank/DDBJ whole genome shotgun (WGS) entry which is preliminary data.</text>
</comment>
<dbReference type="AlphaFoldDB" id="A0A7K1J794"/>
<feature type="region of interest" description="Disordered" evidence="1">
    <location>
        <begin position="1"/>
        <end position="34"/>
    </location>
</feature>
<keyword evidence="2" id="KW-1133">Transmembrane helix</keyword>
<sequence length="316" mass="34627">MRRTCRTVTPNNSEEENVDNNSTMVANGGETGTQTELINPTEIASMGRKPPTSHRKPSGDDEHAFYKRLVIISVVMLAIFAVLITVIVGIDRHHQSVISEKRSTCEQSVTKLDDKVAAYRDLVGADAAVANTVSDIDVKDSAVVKQLDAQLSAEVPATVNCDVASAADLDNRIAQAAEASTWYDEHTVSLKNAIDEVNMSRELKQVDDAHDSLETLLRDASNVLNSAKGHVTSENVWNDLSKLIGEGSAMASEEDLTKINSYVDDLNVKINEVKQSNEEKLRQEEQEKADAAKRAAEQKAAQEKVAQEKAKQEKKR</sequence>
<evidence type="ECO:0000256" key="2">
    <source>
        <dbReference type="SAM" id="Phobius"/>
    </source>
</evidence>
<protein>
    <submittedName>
        <fullName evidence="3">Erythrocyte-binding protein</fullName>
    </submittedName>
</protein>
<evidence type="ECO:0000313" key="4">
    <source>
        <dbReference type="Proteomes" id="UP000487882"/>
    </source>
</evidence>
<dbReference type="RefSeq" id="WP_155589290.1">
    <property type="nucleotide sequence ID" value="NZ_WNLP01000012.1"/>
</dbReference>
<keyword evidence="4" id="KW-1185">Reference proteome</keyword>
<gene>
    <name evidence="3" type="ORF">GSD1FS_1865</name>
</gene>
<reference evidence="3 4" key="1">
    <citation type="submission" date="2019-09" db="EMBL/GenBank/DDBJ databases">
        <title>Bifidobacterium canis sp. nov., isolated from the digestive tract of German Shepherd dog puppy.</title>
        <authorList>
            <person name="Bunesova V."/>
        </authorList>
    </citation>
    <scope>NUCLEOTIDE SEQUENCE [LARGE SCALE GENOMIC DNA]</scope>
    <source>
        <strain evidence="3 4">GSD1FS</strain>
    </source>
</reference>
<feature type="transmembrane region" description="Helical" evidence="2">
    <location>
        <begin position="69"/>
        <end position="90"/>
    </location>
</feature>
<feature type="region of interest" description="Disordered" evidence="1">
    <location>
        <begin position="41"/>
        <end position="60"/>
    </location>
</feature>
<organism evidence="3 4">
    <name type="scientific">Bifidobacterium canis</name>
    <dbReference type="NCBI Taxonomy" id="2610880"/>
    <lineage>
        <taxon>Bacteria</taxon>
        <taxon>Bacillati</taxon>
        <taxon>Actinomycetota</taxon>
        <taxon>Actinomycetes</taxon>
        <taxon>Bifidobacteriales</taxon>
        <taxon>Bifidobacteriaceae</taxon>
        <taxon>Bifidobacterium</taxon>
    </lineage>
</organism>
<dbReference type="EMBL" id="WNLP01000012">
    <property type="protein sequence ID" value="MUH60492.1"/>
    <property type="molecule type" value="Genomic_DNA"/>
</dbReference>
<accession>A0A7K1J794</accession>
<name>A0A7K1J794_9BIFI</name>
<feature type="region of interest" description="Disordered" evidence="1">
    <location>
        <begin position="274"/>
        <end position="316"/>
    </location>
</feature>
<proteinExistence type="predicted"/>
<feature type="compositionally biased region" description="Polar residues" evidence="1">
    <location>
        <begin position="1"/>
        <end position="10"/>
    </location>
</feature>